<evidence type="ECO:0000256" key="5">
    <source>
        <dbReference type="ARBA" id="ARBA00023136"/>
    </source>
</evidence>
<dbReference type="AlphaFoldDB" id="A0A1G9EE74"/>
<evidence type="ECO:0000313" key="7">
    <source>
        <dbReference type="EMBL" id="SDK74383.1"/>
    </source>
</evidence>
<feature type="transmembrane region" description="Helical" evidence="6">
    <location>
        <begin position="93"/>
        <end position="122"/>
    </location>
</feature>
<evidence type="ECO:0000256" key="4">
    <source>
        <dbReference type="ARBA" id="ARBA00022989"/>
    </source>
</evidence>
<feature type="transmembrane region" description="Helical" evidence="6">
    <location>
        <begin position="198"/>
        <end position="221"/>
    </location>
</feature>
<evidence type="ECO:0000256" key="2">
    <source>
        <dbReference type="ARBA" id="ARBA00010544"/>
    </source>
</evidence>
<keyword evidence="4 6" id="KW-1133">Transmembrane helix</keyword>
<feature type="transmembrane region" description="Helical" evidence="6">
    <location>
        <begin position="21"/>
        <end position="39"/>
    </location>
</feature>
<organism evidence="7 8">
    <name type="scientific">Maridesulfovibrio ferrireducens</name>
    <dbReference type="NCBI Taxonomy" id="246191"/>
    <lineage>
        <taxon>Bacteria</taxon>
        <taxon>Pseudomonadati</taxon>
        <taxon>Thermodesulfobacteriota</taxon>
        <taxon>Desulfovibrionia</taxon>
        <taxon>Desulfovibrionales</taxon>
        <taxon>Desulfovibrionaceae</taxon>
        <taxon>Maridesulfovibrio</taxon>
    </lineage>
</organism>
<comment type="similarity">
    <text evidence="2">Belongs to the CcmB/CycW/HelB family.</text>
</comment>
<name>A0A1G9EE74_9BACT</name>
<keyword evidence="3 6" id="KW-0812">Transmembrane</keyword>
<accession>A0A1G9EE74</accession>
<gene>
    <name evidence="7" type="ORF">SAMN05660337_1071</name>
</gene>
<proteinExistence type="inferred from homology"/>
<sequence>MLKRGLIIASKDLKLSVGGGQGLTQAVLLGLLLIFVFSLSRPAGQLVEAQAASAIFWLASCFGLVLVFNTLFSMEESNEARLGLLSSPVPLHAVWFGKGLAGFGLLLCSQLVFLPATIVFLGQDLKGSFAFFAITVLAADWGLVSLGALLGAISQGQAARESLLSVILFPLLLPILLGAIQLMTSAFSGVEALDQSSWLGIILSSSALFSGAGLILFPFVYSGEQ</sequence>
<dbReference type="Proteomes" id="UP000199053">
    <property type="component" value="Unassembled WGS sequence"/>
</dbReference>
<dbReference type="EMBL" id="FNGA01000002">
    <property type="protein sequence ID" value="SDK74383.1"/>
    <property type="molecule type" value="Genomic_DNA"/>
</dbReference>
<keyword evidence="8" id="KW-1185">Reference proteome</keyword>
<dbReference type="GO" id="GO:0016020">
    <property type="term" value="C:membrane"/>
    <property type="evidence" value="ECO:0007669"/>
    <property type="project" value="UniProtKB-SubCell"/>
</dbReference>
<protein>
    <submittedName>
        <fullName evidence="7">Heme exporter protein B</fullName>
    </submittedName>
</protein>
<feature type="transmembrane region" description="Helical" evidence="6">
    <location>
        <begin position="163"/>
        <end position="186"/>
    </location>
</feature>
<dbReference type="InterPro" id="IPR003544">
    <property type="entry name" value="Cyt_c_biogenesis_CcmB"/>
</dbReference>
<dbReference type="GO" id="GO:0015232">
    <property type="term" value="F:heme transmembrane transporter activity"/>
    <property type="evidence" value="ECO:0007669"/>
    <property type="project" value="InterPro"/>
</dbReference>
<dbReference type="OrthoDB" id="5459399at2"/>
<evidence type="ECO:0000256" key="1">
    <source>
        <dbReference type="ARBA" id="ARBA00004141"/>
    </source>
</evidence>
<reference evidence="8" key="1">
    <citation type="submission" date="2016-10" db="EMBL/GenBank/DDBJ databases">
        <authorList>
            <person name="Varghese N."/>
            <person name="Submissions S."/>
        </authorList>
    </citation>
    <scope>NUCLEOTIDE SEQUENCE [LARGE SCALE GENOMIC DNA]</scope>
    <source>
        <strain evidence="8">DSM 16995</strain>
    </source>
</reference>
<dbReference type="STRING" id="246191.SAMN05660337_1071"/>
<feature type="transmembrane region" description="Helical" evidence="6">
    <location>
        <begin position="128"/>
        <end position="151"/>
    </location>
</feature>
<feature type="transmembrane region" description="Helical" evidence="6">
    <location>
        <begin position="51"/>
        <end position="72"/>
    </location>
</feature>
<evidence type="ECO:0000256" key="6">
    <source>
        <dbReference type="SAM" id="Phobius"/>
    </source>
</evidence>
<evidence type="ECO:0000256" key="3">
    <source>
        <dbReference type="ARBA" id="ARBA00022692"/>
    </source>
</evidence>
<dbReference type="RefSeq" id="WP_092159028.1">
    <property type="nucleotide sequence ID" value="NZ_FNGA01000002.1"/>
</dbReference>
<dbReference type="Pfam" id="PF03379">
    <property type="entry name" value="CcmB"/>
    <property type="match status" value="1"/>
</dbReference>
<dbReference type="GO" id="GO:0017004">
    <property type="term" value="P:cytochrome complex assembly"/>
    <property type="evidence" value="ECO:0007669"/>
    <property type="project" value="InterPro"/>
</dbReference>
<evidence type="ECO:0000313" key="8">
    <source>
        <dbReference type="Proteomes" id="UP000199053"/>
    </source>
</evidence>
<comment type="subcellular location">
    <subcellularLocation>
        <location evidence="1">Membrane</location>
        <topology evidence="1">Multi-pass membrane protein</topology>
    </subcellularLocation>
</comment>
<keyword evidence="5 6" id="KW-0472">Membrane</keyword>